<reference evidence="1 2" key="1">
    <citation type="journal article" date="2021" name="Appl. Environ. Microbiol.">
        <title>Genetic linkage and physical mapping for an oyster mushroom Pleurotus cornucopiae and QTL analysis for the trait cap color.</title>
        <authorList>
            <person name="Zhang Y."/>
            <person name="Gao W."/>
            <person name="Sonnenberg A."/>
            <person name="Chen Q."/>
            <person name="Zhang J."/>
            <person name="Huang C."/>
        </authorList>
    </citation>
    <scope>NUCLEOTIDE SEQUENCE [LARGE SCALE GENOMIC DNA]</scope>
    <source>
        <strain evidence="1">CCMSSC00406</strain>
    </source>
</reference>
<protein>
    <submittedName>
        <fullName evidence="1">Uncharacterized protein</fullName>
    </submittedName>
</protein>
<accession>A0ACB7IX74</accession>
<comment type="caution">
    <text evidence="1">The sequence shown here is derived from an EMBL/GenBank/DDBJ whole genome shotgun (WGS) entry which is preliminary data.</text>
</comment>
<dbReference type="Proteomes" id="UP000824881">
    <property type="component" value="Unassembled WGS sequence"/>
</dbReference>
<keyword evidence="2" id="KW-1185">Reference proteome</keyword>
<sequence>MPARKRQRLSTGSSPVYEGDVLNLSQEDLRAMDELEAKLSQPSSPSHRKSMSGWLHRERSPWREEVPGGGARTGEMGGAQSQGESIGILGEPSSVRSLFQTASTVHPESDDASEAPPVDNYSAWFEPGSPSAVASFHTAKSLVVESIESTETAEEVPFIGFKMTSDKGIVMPSAAALAAARDKMGEIWRDDYDENTSPAGASTPQVTQPPSAPSPAFSPERPALRARQNQYSPGTPSPSGIAPAGSLGPSAGKGTAKAFQPPLLKPPPHQAQTAASHMNSPLNPNAKRSGFQSAAHASSQHSQPQPQALPHTPASLPYKVPTSSMFTTPVRLGAGTPVRRHAPAPFKTPFKAGVRPPQASSQMTPKATPQPLARVKAVAGPSSPAVSTPKKVPQTPVKSSFFNLTKPPNRHTLASSGLHPQSYSLDDLRTLGIDPTELSAMTPTLAPFYTFHTSSDTPALLTTQATQITRLGPSAAFDQLIERGCTLATKLWVENHWCLILWKLAGMVALEPEKEGDPETKRWCWKEVMRQMVYRYERELNGGSRPPLRLIATQDAPASCPMVLCVSNITWSEAAVREDGTSAEPCPELEVTDGWYRLRARVDEPLARAIRAGTIRVGRKLAVAGARLSSERKDPMEILEAYNSVQLVLSGNSSHLAPWHAKLGFQRGPFVSTLNSLTHDGGVVSVMDVVVIKMYPIAYIEFLENEAGEKSREGPRTESQEAAVMEKWKRRREVEASKLREELEKRLSRYESYAERMEHKAGPHFRPGEDDGPSDRVENLYDALEDPATASATLSTVRASDAGWFARVIRERIGKEREAATDEMERELDVSFALSHLPFPIIIPHPNATLTIINNDTLSTHQQSICPPRNVRNFRVLEVQDTCTRRRPANRTAQLTAWDVLKLTFSEGGEAGSFQVGQRFQVTNLVPSQRSAWMDLEPGSMVYLSTRNDTRWTKLKATQQSM</sequence>
<gene>
    <name evidence="1" type="ORF">CCMSSC00406_0002811</name>
</gene>
<dbReference type="EMBL" id="WQMT02000005">
    <property type="protein sequence ID" value="KAG9222476.1"/>
    <property type="molecule type" value="Genomic_DNA"/>
</dbReference>
<evidence type="ECO:0000313" key="2">
    <source>
        <dbReference type="Proteomes" id="UP000824881"/>
    </source>
</evidence>
<organism evidence="1 2">
    <name type="scientific">Pleurotus cornucopiae</name>
    <name type="common">Cornucopia mushroom</name>
    <dbReference type="NCBI Taxonomy" id="5321"/>
    <lineage>
        <taxon>Eukaryota</taxon>
        <taxon>Fungi</taxon>
        <taxon>Dikarya</taxon>
        <taxon>Basidiomycota</taxon>
        <taxon>Agaricomycotina</taxon>
        <taxon>Agaricomycetes</taxon>
        <taxon>Agaricomycetidae</taxon>
        <taxon>Agaricales</taxon>
        <taxon>Pleurotineae</taxon>
        <taxon>Pleurotaceae</taxon>
        <taxon>Pleurotus</taxon>
    </lineage>
</organism>
<proteinExistence type="predicted"/>
<evidence type="ECO:0000313" key="1">
    <source>
        <dbReference type="EMBL" id="KAG9222476.1"/>
    </source>
</evidence>
<name>A0ACB7IX74_PLECO</name>